<organism evidence="2 3">
    <name type="scientific">Panagrellus redivivus</name>
    <name type="common">Microworm</name>
    <dbReference type="NCBI Taxonomy" id="6233"/>
    <lineage>
        <taxon>Eukaryota</taxon>
        <taxon>Metazoa</taxon>
        <taxon>Ecdysozoa</taxon>
        <taxon>Nematoda</taxon>
        <taxon>Chromadorea</taxon>
        <taxon>Rhabditida</taxon>
        <taxon>Tylenchina</taxon>
        <taxon>Panagrolaimomorpha</taxon>
        <taxon>Panagrolaimoidea</taxon>
        <taxon>Panagrolaimidae</taxon>
        <taxon>Panagrellus</taxon>
    </lineage>
</organism>
<name>A0A7E4VG66_PANRE</name>
<sequence>MAPASTAPIKPLPVPTPNRAVDQSKPQAIRGPASLSRKLYTHCWPAATVAGRGSAKTLKVTYLAFVSVPCSEKAGFVHCFAAPSFQTSVAGRRK</sequence>
<reference evidence="3" key="2">
    <citation type="submission" date="2020-10" db="UniProtKB">
        <authorList>
            <consortium name="WormBaseParasite"/>
        </authorList>
    </citation>
    <scope>IDENTIFICATION</scope>
</reference>
<keyword evidence="2" id="KW-1185">Reference proteome</keyword>
<evidence type="ECO:0000313" key="2">
    <source>
        <dbReference type="Proteomes" id="UP000492821"/>
    </source>
</evidence>
<dbReference type="AlphaFoldDB" id="A0A7E4VG66"/>
<evidence type="ECO:0000313" key="3">
    <source>
        <dbReference type="WBParaSite" id="Pan_g20675.t1"/>
    </source>
</evidence>
<evidence type="ECO:0000256" key="1">
    <source>
        <dbReference type="SAM" id="MobiDB-lite"/>
    </source>
</evidence>
<dbReference type="Proteomes" id="UP000492821">
    <property type="component" value="Unassembled WGS sequence"/>
</dbReference>
<proteinExistence type="predicted"/>
<accession>A0A7E4VG66</accession>
<reference evidence="2" key="1">
    <citation type="journal article" date="2013" name="Genetics">
        <title>The draft genome and transcriptome of Panagrellus redivivus are shaped by the harsh demands of a free-living lifestyle.</title>
        <authorList>
            <person name="Srinivasan J."/>
            <person name="Dillman A.R."/>
            <person name="Macchietto M.G."/>
            <person name="Heikkinen L."/>
            <person name="Lakso M."/>
            <person name="Fracchia K.M."/>
            <person name="Antoshechkin I."/>
            <person name="Mortazavi A."/>
            <person name="Wong G."/>
            <person name="Sternberg P.W."/>
        </authorList>
    </citation>
    <scope>NUCLEOTIDE SEQUENCE [LARGE SCALE GENOMIC DNA]</scope>
    <source>
        <strain evidence="2">MT8872</strain>
    </source>
</reference>
<dbReference type="WBParaSite" id="Pan_g20675.t1">
    <property type="protein sequence ID" value="Pan_g20675.t1"/>
    <property type="gene ID" value="Pan_g20675"/>
</dbReference>
<protein>
    <submittedName>
        <fullName evidence="3">Uncharacterized protein</fullName>
    </submittedName>
</protein>
<feature type="region of interest" description="Disordered" evidence="1">
    <location>
        <begin position="1"/>
        <end position="27"/>
    </location>
</feature>